<protein>
    <submittedName>
        <fullName evidence="1">H-NS histone family protein</fullName>
    </submittedName>
</protein>
<sequence>MFNEIRALDQQIAQLQARRDELFRAKRKEAVEVARSLVEAFQLTPSQVNLSSLSRTRAPTILKRPTTFYDPNRGLAWDGTLTGKGRKPDWIKAAMENGTIEHFRVQIQRANPA</sequence>
<evidence type="ECO:0000313" key="2">
    <source>
        <dbReference type="Proteomes" id="UP001528672"/>
    </source>
</evidence>
<dbReference type="Proteomes" id="UP001528672">
    <property type="component" value="Unassembled WGS sequence"/>
</dbReference>
<dbReference type="InterPro" id="IPR037150">
    <property type="entry name" value="H-NS_C_dom_sf"/>
</dbReference>
<organism evidence="1 2">
    <name type="scientific">Curvibacter microcysteis</name>
    <dbReference type="NCBI Taxonomy" id="3026419"/>
    <lineage>
        <taxon>Bacteria</taxon>
        <taxon>Pseudomonadati</taxon>
        <taxon>Pseudomonadota</taxon>
        <taxon>Betaproteobacteria</taxon>
        <taxon>Burkholderiales</taxon>
        <taxon>Comamonadaceae</taxon>
        <taxon>Curvibacter</taxon>
    </lineage>
</organism>
<reference evidence="1 2" key="1">
    <citation type="submission" date="2023-02" db="EMBL/GenBank/DDBJ databases">
        <title>Bacterial whole genome sequence for Curvibacter sp. HBC28.</title>
        <authorList>
            <person name="Le V."/>
            <person name="Ko S.-R."/>
            <person name="Ahn C.-Y."/>
            <person name="Oh H.-M."/>
        </authorList>
    </citation>
    <scope>NUCLEOTIDE SEQUENCE [LARGE SCALE GENOMIC DNA]</scope>
    <source>
        <strain evidence="1 2">HBC28</strain>
    </source>
</reference>
<dbReference type="RefSeq" id="WP_273924777.1">
    <property type="nucleotide sequence ID" value="NZ_JAQSIO010000001.1"/>
</dbReference>
<dbReference type="Gene3D" id="4.10.430.10">
    <property type="entry name" value="Histone-like protein H-NS, C-terminal domain"/>
    <property type="match status" value="1"/>
</dbReference>
<comment type="caution">
    <text evidence="1">The sequence shown here is derived from an EMBL/GenBank/DDBJ whole genome shotgun (WGS) entry which is preliminary data.</text>
</comment>
<dbReference type="EMBL" id="JAQSIO010000001">
    <property type="protein sequence ID" value="MDD0813248.1"/>
    <property type="molecule type" value="Genomic_DNA"/>
</dbReference>
<gene>
    <name evidence="1" type="ORF">PSQ39_01255</name>
</gene>
<proteinExistence type="predicted"/>
<name>A0ABT5M9I6_9BURK</name>
<evidence type="ECO:0000313" key="1">
    <source>
        <dbReference type="EMBL" id="MDD0813248.1"/>
    </source>
</evidence>
<keyword evidence="2" id="KW-1185">Reference proteome</keyword>
<accession>A0ABT5M9I6</accession>